<feature type="region of interest" description="Disordered" evidence="1">
    <location>
        <begin position="83"/>
        <end position="118"/>
    </location>
</feature>
<feature type="compositionally biased region" description="Polar residues" evidence="1">
    <location>
        <begin position="99"/>
        <end position="116"/>
    </location>
</feature>
<gene>
    <name evidence="3" type="ORF">CcCBS67573_g02522</name>
</gene>
<feature type="compositionally biased region" description="Polar residues" evidence="1">
    <location>
        <begin position="792"/>
        <end position="802"/>
    </location>
</feature>
<feature type="compositionally biased region" description="Low complexity" evidence="1">
    <location>
        <begin position="155"/>
        <end position="164"/>
    </location>
</feature>
<sequence>MNESGIEDGSSPQTRSLVTSPDISNDSYLDKSPLTTCSEPENPVTSRQSLVRRMSLQLERKLCADVSIGGRISEVENWPSLADRPSITQMNKADDPSKFPSNYSSEPTPNTNTKASRLSGLQIGTPNFKKSLKALFGPESAFSDQLQHPVPSPSPSIRRSAVSSGKKTFNSTTSFGTTYRQADILTLRQSCTREDVQVVLFTAADMLTANAATANRKFQADASSKATTEAFTSYRLFELAERVSNGLPIEAESDFEVVAGFLRLLGVVPNFLEEDCSKYSLPRDASKSSPCPSPYSCGQHSFGLNQSLALLSKDLMNEAVEADNVMAMTVAKSETSYSGLADVEEISISARYQEAVYSAPKSPKEGWLSIKEDSEDWVDVFVSVNSREVKMLLSSLDATTYVVPVKACSATFQKIPASSCSLYTFVITVTDEREYVLGSSNLKDLQDWVGRITNYSKDEDIESLPTSHKNAAIHIHISDGNNHDINITKPPNLSIHELKQEALSRYGLIEFIDRYDLVMLDSEDDSETRRPEFQNIPLDRLLGDGLTNSTREQPLRFALSRKELISWTISVDVPDRKVSRKVLVNACTTIADVKDVIAIMEDFCADSLHTYSLTYNNDVMNPGATLDPWNSSASFSFTKKAATVDATACNIDSIPGIVLNSGAPANESSTRLAVDQRTSSKSILTAADLSGDSILQTIPVGMENFDIRASKKGWNFKSIFNKYGKATSSNAPGGASASTQHDDSEMDAVLWKGAVKSKKSKTKETTEDANTNGNNAVHDAESVVWKGAVKSKAQTSSQSPVNTPLDDLDSVVWKGAVKSKQKGGNLS</sequence>
<reference evidence="3 4" key="1">
    <citation type="journal article" date="2019" name="Sci. Rep.">
        <title>Comparative genomics of chytrid fungi reveal insights into the obligate biotrophic and pathogenic lifestyle of Synchytrium endobioticum.</title>
        <authorList>
            <person name="van de Vossenberg B.T.L.H."/>
            <person name="Warris S."/>
            <person name="Nguyen H.D.T."/>
            <person name="van Gent-Pelzer M.P.E."/>
            <person name="Joly D.L."/>
            <person name="van de Geest H.C."/>
            <person name="Bonants P.J.M."/>
            <person name="Smith D.S."/>
            <person name="Levesque C.A."/>
            <person name="van der Lee T.A.J."/>
        </authorList>
    </citation>
    <scope>NUCLEOTIDE SEQUENCE [LARGE SCALE GENOMIC DNA]</scope>
    <source>
        <strain evidence="3 4">CBS 675.73</strain>
    </source>
</reference>
<dbReference type="EMBL" id="QEAP01000054">
    <property type="protein sequence ID" value="TPX76214.1"/>
    <property type="molecule type" value="Genomic_DNA"/>
</dbReference>
<organism evidence="3 4">
    <name type="scientific">Chytriomyces confervae</name>
    <dbReference type="NCBI Taxonomy" id="246404"/>
    <lineage>
        <taxon>Eukaryota</taxon>
        <taxon>Fungi</taxon>
        <taxon>Fungi incertae sedis</taxon>
        <taxon>Chytridiomycota</taxon>
        <taxon>Chytridiomycota incertae sedis</taxon>
        <taxon>Chytridiomycetes</taxon>
        <taxon>Chytridiales</taxon>
        <taxon>Chytriomycetaceae</taxon>
        <taxon>Chytriomyces</taxon>
    </lineage>
</organism>
<evidence type="ECO:0000313" key="3">
    <source>
        <dbReference type="EMBL" id="TPX76214.1"/>
    </source>
</evidence>
<feature type="region of interest" description="Disordered" evidence="1">
    <location>
        <begin position="143"/>
        <end position="168"/>
    </location>
</feature>
<protein>
    <recommendedName>
        <fullName evidence="2">PH domain-containing protein</fullName>
    </recommendedName>
</protein>
<dbReference type="SUPFAM" id="SSF50729">
    <property type="entry name" value="PH domain-like"/>
    <property type="match status" value="1"/>
</dbReference>
<feature type="domain" description="PH" evidence="2">
    <location>
        <begin position="361"/>
        <end position="457"/>
    </location>
</feature>
<evidence type="ECO:0000259" key="2">
    <source>
        <dbReference type="PROSITE" id="PS50003"/>
    </source>
</evidence>
<feature type="region of interest" description="Disordered" evidence="1">
    <location>
        <begin position="1"/>
        <end position="48"/>
    </location>
</feature>
<evidence type="ECO:0000313" key="4">
    <source>
        <dbReference type="Proteomes" id="UP000320333"/>
    </source>
</evidence>
<dbReference type="OrthoDB" id="2116968at2759"/>
<keyword evidence="4" id="KW-1185">Reference proteome</keyword>
<feature type="region of interest" description="Disordered" evidence="1">
    <location>
        <begin position="754"/>
        <end position="811"/>
    </location>
</feature>
<accession>A0A507FIT1</accession>
<comment type="caution">
    <text evidence="3">The sequence shown here is derived from an EMBL/GenBank/DDBJ whole genome shotgun (WGS) entry which is preliminary data.</text>
</comment>
<name>A0A507FIT1_9FUNG</name>
<dbReference type="PROSITE" id="PS50003">
    <property type="entry name" value="PH_DOMAIN"/>
    <property type="match status" value="1"/>
</dbReference>
<dbReference type="InterPro" id="IPR011993">
    <property type="entry name" value="PH-like_dom_sf"/>
</dbReference>
<dbReference type="Gene3D" id="2.30.29.30">
    <property type="entry name" value="Pleckstrin-homology domain (PH domain)/Phosphotyrosine-binding domain (PTB)"/>
    <property type="match status" value="1"/>
</dbReference>
<dbReference type="Proteomes" id="UP000320333">
    <property type="component" value="Unassembled WGS sequence"/>
</dbReference>
<dbReference type="AlphaFoldDB" id="A0A507FIT1"/>
<dbReference type="InterPro" id="IPR001849">
    <property type="entry name" value="PH_domain"/>
</dbReference>
<feature type="compositionally biased region" description="Polar residues" evidence="1">
    <location>
        <begin position="10"/>
        <end position="48"/>
    </location>
</feature>
<proteinExistence type="predicted"/>
<evidence type="ECO:0000256" key="1">
    <source>
        <dbReference type="SAM" id="MobiDB-lite"/>
    </source>
</evidence>